<feature type="region of interest" description="Disordered" evidence="1">
    <location>
        <begin position="1"/>
        <end position="20"/>
    </location>
</feature>
<feature type="compositionally biased region" description="Low complexity" evidence="1">
    <location>
        <begin position="259"/>
        <end position="305"/>
    </location>
</feature>
<dbReference type="Proteomes" id="UP001364472">
    <property type="component" value="Unassembled WGS sequence"/>
</dbReference>
<dbReference type="InterPro" id="IPR012434">
    <property type="entry name" value="DUF1631"/>
</dbReference>
<evidence type="ECO:0000313" key="2">
    <source>
        <dbReference type="EMBL" id="MEJ1250538.1"/>
    </source>
</evidence>
<sequence>MHTSGTEARRSASAEGNRIAARGFPPRRRAVLEGIFGFFRDEFSRALESMLNELEQQLFRSAEHARSNEVQRALLESRKRISANRTHLAPAMLERIEEALASLPEPVKADVPEAAPPPFSALALVDTGAMDETVALREIATRAEIRNSLPLFLLGQRLGVVAGRPAFDAERLPIGPRQLCRMLGESIAVFDLDASQRGVVFGQFDRSVMQFFGEFLETLNNYLIQQKILPHLTYVAPRNRNPQRGRDAPTASPGPRPGMDPAAAGPAGGRAAAQASAGPGMFAQVGSAPSAHAPGAGADAATGSGLFAPQRGSAPRPGTAPAASREPAAPESGAEDVVLFDTLRRLLAGRRSLLDRLQTNTISGPVANPAQIQDSLGALQARLNAQWAKGVSVPLGDLRRELTAHLAAHAVDGRIPQLSGAQGDTVDLVGMLFEQIAQEVQPQTPGGQLLGQLQLPLLRVALQDPGFFSDRTHPARQLLTTITETSAYWSSEDEVDRDLIRKMGTVVRQVCESPEADTARLREMVDDLGSHLSTQQHRAEVAERRHVEAARGREKLEIARLKAEEAISGLVAGKVVPKFLKTLLEQVWTDVLALALLRGGDNAPAFRQYLGLAETLVAAALPNEKRVALTPPELAQIRGEVEAALAQVGHSGDEARAFSLRLSSVVSGAGDSRDTETTAEPASRTELTLRLRTRARLGEDVKSGAATAERQDTRAEKTAPLSPEEKAWHERLKRIAFGTWFDFTISQQGVKARRRLSWYSTITDHCLFVNHRGQRAGDYSLSWLAREICRGNVSVVEPESGSIVDRAWKAIVTALRSFSGGGAEPTPAAS</sequence>
<evidence type="ECO:0000256" key="1">
    <source>
        <dbReference type="SAM" id="MobiDB-lite"/>
    </source>
</evidence>
<name>A0AAW9R5G5_9GAMM</name>
<gene>
    <name evidence="2" type="ORF">WB794_12735</name>
</gene>
<dbReference type="RefSeq" id="WP_337336239.1">
    <property type="nucleotide sequence ID" value="NZ_JBBDHC010000022.1"/>
</dbReference>
<feature type="compositionally biased region" description="Basic and acidic residues" evidence="1">
    <location>
        <begin position="709"/>
        <end position="722"/>
    </location>
</feature>
<accession>A0AAW9R5G5</accession>
<feature type="compositionally biased region" description="Low complexity" evidence="1">
    <location>
        <begin position="320"/>
        <end position="332"/>
    </location>
</feature>
<proteinExistence type="predicted"/>
<organism evidence="2 3">
    <name type="scientific">Denitratimonas tolerans</name>
    <dbReference type="NCBI Taxonomy" id="1338420"/>
    <lineage>
        <taxon>Bacteria</taxon>
        <taxon>Pseudomonadati</taxon>
        <taxon>Pseudomonadota</taxon>
        <taxon>Gammaproteobacteria</taxon>
        <taxon>Lysobacterales</taxon>
        <taxon>Lysobacteraceae</taxon>
        <taxon>Denitratimonas</taxon>
    </lineage>
</organism>
<keyword evidence="3" id="KW-1185">Reference proteome</keyword>
<reference evidence="2 3" key="1">
    <citation type="journal article" date="2016" name="Antonie Van Leeuwenhoek">
        <title>Denitratimonas tolerans gen. nov., sp. nov., a denitrifying bacterium isolated from a bioreactor for tannery wastewater treatment.</title>
        <authorList>
            <person name="Han S.I."/>
            <person name="Kim J.O."/>
            <person name="Lee Y.R."/>
            <person name="Ekpeghere K.I."/>
            <person name="Koh S.C."/>
            <person name="Whang K.S."/>
        </authorList>
    </citation>
    <scope>NUCLEOTIDE SEQUENCE [LARGE SCALE GENOMIC DNA]</scope>
    <source>
        <strain evidence="2 3">KACC 17565</strain>
    </source>
</reference>
<dbReference type="AlphaFoldDB" id="A0AAW9R5G5"/>
<evidence type="ECO:0000313" key="3">
    <source>
        <dbReference type="Proteomes" id="UP001364472"/>
    </source>
</evidence>
<feature type="region of interest" description="Disordered" evidence="1">
    <location>
        <begin position="700"/>
        <end position="722"/>
    </location>
</feature>
<dbReference type="Pfam" id="PF07793">
    <property type="entry name" value="DUF1631"/>
    <property type="match status" value="1"/>
</dbReference>
<dbReference type="EMBL" id="JBBDHC010000022">
    <property type="protein sequence ID" value="MEJ1250538.1"/>
    <property type="molecule type" value="Genomic_DNA"/>
</dbReference>
<protein>
    <submittedName>
        <fullName evidence="2">DUF1631 family protein</fullName>
    </submittedName>
</protein>
<comment type="caution">
    <text evidence="2">The sequence shown here is derived from an EMBL/GenBank/DDBJ whole genome shotgun (WGS) entry which is preliminary data.</text>
</comment>
<feature type="region of interest" description="Disordered" evidence="1">
    <location>
        <begin position="236"/>
        <end position="333"/>
    </location>
</feature>